<sequence>MKAFNWGFAGKTYLKNLMLFLRKAIWTCVKTKNDYSLLFFHGLSNQFLWDKLILHLYLDFCLCIFSIPNPFFKSYLERNIQ</sequence>
<evidence type="ECO:0000313" key="1">
    <source>
        <dbReference type="EMBL" id="JAP30468.1"/>
    </source>
</evidence>
<proteinExistence type="predicted"/>
<dbReference type="AlphaFoldDB" id="A0A0V0IDA4"/>
<protein>
    <submittedName>
        <fullName evidence="1">Putative ovule protein</fullName>
    </submittedName>
</protein>
<accession>A0A0V0IDA4</accession>
<reference evidence="1" key="1">
    <citation type="submission" date="2015-12" db="EMBL/GenBank/DDBJ databases">
        <title>Gene expression during late stages of embryo sac development: a critical building block for successful pollen-pistil interactions.</title>
        <authorList>
            <person name="Liu Y."/>
            <person name="Joly V."/>
            <person name="Sabar M."/>
            <person name="Matton D.P."/>
        </authorList>
    </citation>
    <scope>NUCLEOTIDE SEQUENCE</scope>
</reference>
<name>A0A0V0IDA4_SOLCH</name>
<dbReference type="EMBL" id="GEDG01008038">
    <property type="protein sequence ID" value="JAP30468.1"/>
    <property type="molecule type" value="Transcribed_RNA"/>
</dbReference>
<organism evidence="1">
    <name type="scientific">Solanum chacoense</name>
    <name type="common">Chaco potato</name>
    <dbReference type="NCBI Taxonomy" id="4108"/>
    <lineage>
        <taxon>Eukaryota</taxon>
        <taxon>Viridiplantae</taxon>
        <taxon>Streptophyta</taxon>
        <taxon>Embryophyta</taxon>
        <taxon>Tracheophyta</taxon>
        <taxon>Spermatophyta</taxon>
        <taxon>Magnoliopsida</taxon>
        <taxon>eudicotyledons</taxon>
        <taxon>Gunneridae</taxon>
        <taxon>Pentapetalae</taxon>
        <taxon>asterids</taxon>
        <taxon>lamiids</taxon>
        <taxon>Solanales</taxon>
        <taxon>Solanaceae</taxon>
        <taxon>Solanoideae</taxon>
        <taxon>Solaneae</taxon>
        <taxon>Solanum</taxon>
    </lineage>
</organism>